<dbReference type="Proteomes" id="UP001627154">
    <property type="component" value="Unassembled WGS sequence"/>
</dbReference>
<organism evidence="1 2">
    <name type="scientific">Trichogramma kaykai</name>
    <dbReference type="NCBI Taxonomy" id="54128"/>
    <lineage>
        <taxon>Eukaryota</taxon>
        <taxon>Metazoa</taxon>
        <taxon>Ecdysozoa</taxon>
        <taxon>Arthropoda</taxon>
        <taxon>Hexapoda</taxon>
        <taxon>Insecta</taxon>
        <taxon>Pterygota</taxon>
        <taxon>Neoptera</taxon>
        <taxon>Endopterygota</taxon>
        <taxon>Hymenoptera</taxon>
        <taxon>Apocrita</taxon>
        <taxon>Proctotrupomorpha</taxon>
        <taxon>Chalcidoidea</taxon>
        <taxon>Trichogrammatidae</taxon>
        <taxon>Trichogramma</taxon>
    </lineage>
</organism>
<evidence type="ECO:0000313" key="1">
    <source>
        <dbReference type="EMBL" id="KAL3399821.1"/>
    </source>
</evidence>
<evidence type="ECO:0000313" key="2">
    <source>
        <dbReference type="Proteomes" id="UP001627154"/>
    </source>
</evidence>
<name>A0ABD2X4X4_9HYME</name>
<dbReference type="EMBL" id="JBJJXI010000055">
    <property type="protein sequence ID" value="KAL3399821.1"/>
    <property type="molecule type" value="Genomic_DNA"/>
</dbReference>
<protein>
    <submittedName>
        <fullName evidence="1">Uncharacterized protein</fullName>
    </submittedName>
</protein>
<comment type="caution">
    <text evidence="1">The sequence shown here is derived from an EMBL/GenBank/DDBJ whole genome shotgun (WGS) entry which is preliminary data.</text>
</comment>
<reference evidence="1 2" key="1">
    <citation type="journal article" date="2024" name="bioRxiv">
        <title>A reference genome for Trichogramma kaykai: A tiny desert-dwelling parasitoid wasp with competing sex-ratio distorters.</title>
        <authorList>
            <person name="Culotta J."/>
            <person name="Lindsey A.R."/>
        </authorList>
    </citation>
    <scope>NUCLEOTIDE SEQUENCE [LARGE SCALE GENOMIC DNA]</scope>
    <source>
        <strain evidence="1 2">KSX58</strain>
    </source>
</reference>
<accession>A0ABD2X4X4</accession>
<proteinExistence type="predicted"/>
<sequence>MHIFQEKAEKILRREKRTSSACLFYRKISMSPVLPRCLKKFETMAAINKHYSGLDCDSVVKYHEDYEYSIYIAIRTRCASRESELVVRARPAILRSEKSSYTRKDATEYIYEYIIIYGPPRRSRARALAPRYYRADS</sequence>
<dbReference type="AlphaFoldDB" id="A0ABD2X4X4"/>
<gene>
    <name evidence="1" type="ORF">TKK_007056</name>
</gene>
<keyword evidence="2" id="KW-1185">Reference proteome</keyword>